<evidence type="ECO:0000313" key="1">
    <source>
        <dbReference type="EMBL" id="RUR69095.1"/>
    </source>
</evidence>
<evidence type="ECO:0000313" key="2">
    <source>
        <dbReference type="Proteomes" id="UP000281118"/>
    </source>
</evidence>
<dbReference type="EMBL" id="RXFT01000007">
    <property type="protein sequence ID" value="RUR69095.1"/>
    <property type="molecule type" value="Genomic_DNA"/>
</dbReference>
<protein>
    <submittedName>
        <fullName evidence="1">Uncharacterized protein</fullName>
    </submittedName>
</protein>
<gene>
    <name evidence="1" type="ORF">EJP67_18730</name>
</gene>
<comment type="caution">
    <text evidence="1">The sequence shown here is derived from an EMBL/GenBank/DDBJ whole genome shotgun (WGS) entry which is preliminary data.</text>
</comment>
<proteinExistence type="predicted"/>
<accession>A0A433MN62</accession>
<dbReference type="AlphaFoldDB" id="A0A433MN62"/>
<reference evidence="1 2" key="1">
    <citation type="submission" date="2018-12" db="EMBL/GenBank/DDBJ databases">
        <title>The genome sequences of Variovorax guangxiensis DSM 27352.</title>
        <authorList>
            <person name="Gao J."/>
            <person name="Sun J."/>
        </authorList>
    </citation>
    <scope>NUCLEOTIDE SEQUENCE [LARGE SCALE GENOMIC DNA]</scope>
    <source>
        <strain evidence="1 2">DSM 27352</strain>
    </source>
</reference>
<sequence length="96" mass="10696">MLFSGQEIVKEGIFLYDGEIECDIRIVRSPVRFGTGDHEDEPHVRDDVEQVVFYVLYGSTTERGVFRSGSGAYESLHEAMTQLAAAAIGPTLRWAT</sequence>
<organism evidence="1 2">
    <name type="scientific">Variovorax guangxiensis</name>
    <dbReference type="NCBI Taxonomy" id="1775474"/>
    <lineage>
        <taxon>Bacteria</taxon>
        <taxon>Pseudomonadati</taxon>
        <taxon>Pseudomonadota</taxon>
        <taxon>Betaproteobacteria</taxon>
        <taxon>Burkholderiales</taxon>
        <taxon>Comamonadaceae</taxon>
        <taxon>Variovorax</taxon>
    </lineage>
</organism>
<dbReference type="OrthoDB" id="8780690at2"/>
<dbReference type="Proteomes" id="UP000281118">
    <property type="component" value="Unassembled WGS sequence"/>
</dbReference>
<name>A0A433MN62_9BURK</name>
<dbReference type="RefSeq" id="WP_126023205.1">
    <property type="nucleotide sequence ID" value="NZ_RXFT01000007.1"/>
</dbReference>